<dbReference type="GO" id="GO:0016757">
    <property type="term" value="F:glycosyltransferase activity"/>
    <property type="evidence" value="ECO:0007669"/>
    <property type="project" value="InterPro"/>
</dbReference>
<evidence type="ECO:0000313" key="4">
    <source>
        <dbReference type="EMBL" id="TBN39100.1"/>
    </source>
</evidence>
<organism evidence="4 5">
    <name type="scientific">Paracoccus subflavus</name>
    <dbReference type="NCBI Taxonomy" id="2528244"/>
    <lineage>
        <taxon>Bacteria</taxon>
        <taxon>Pseudomonadati</taxon>
        <taxon>Pseudomonadota</taxon>
        <taxon>Alphaproteobacteria</taxon>
        <taxon>Rhodobacterales</taxon>
        <taxon>Paracoccaceae</taxon>
        <taxon>Paracoccus</taxon>
    </lineage>
</organism>
<evidence type="ECO:0000256" key="1">
    <source>
        <dbReference type="ARBA" id="ARBA00022679"/>
    </source>
</evidence>
<keyword evidence="5" id="KW-1185">Reference proteome</keyword>
<protein>
    <submittedName>
        <fullName evidence="4">Glycosyltransferase family 1 protein</fullName>
    </submittedName>
</protein>
<feature type="domain" description="Glycosyl transferase family 1" evidence="2">
    <location>
        <begin position="166"/>
        <end position="323"/>
    </location>
</feature>
<comment type="caution">
    <text evidence="4">The sequence shown here is derived from an EMBL/GenBank/DDBJ whole genome shotgun (WGS) entry which is preliminary data.</text>
</comment>
<feature type="domain" description="Glycosyltransferase subfamily 4-like N-terminal" evidence="3">
    <location>
        <begin position="83"/>
        <end position="159"/>
    </location>
</feature>
<gene>
    <name evidence="4" type="ORF">EYE42_11755</name>
</gene>
<dbReference type="PANTHER" id="PTHR46401:SF2">
    <property type="entry name" value="GLYCOSYLTRANSFERASE WBBK-RELATED"/>
    <property type="match status" value="1"/>
</dbReference>
<dbReference type="PANTHER" id="PTHR46401">
    <property type="entry name" value="GLYCOSYLTRANSFERASE WBBK-RELATED"/>
    <property type="match status" value="1"/>
</dbReference>
<dbReference type="Gene3D" id="3.40.50.2000">
    <property type="entry name" value="Glycogen Phosphorylase B"/>
    <property type="match status" value="2"/>
</dbReference>
<dbReference type="AlphaFoldDB" id="A0A4Q9G1L5"/>
<dbReference type="Pfam" id="PF00534">
    <property type="entry name" value="Glycos_transf_1"/>
    <property type="match status" value="1"/>
</dbReference>
<dbReference type="Proteomes" id="UP000293520">
    <property type="component" value="Unassembled WGS sequence"/>
</dbReference>
<proteinExistence type="predicted"/>
<dbReference type="Pfam" id="PF13439">
    <property type="entry name" value="Glyco_transf_4"/>
    <property type="match status" value="1"/>
</dbReference>
<name>A0A4Q9G1L5_9RHOB</name>
<dbReference type="OrthoDB" id="9790710at2"/>
<evidence type="ECO:0000259" key="2">
    <source>
        <dbReference type="Pfam" id="PF00534"/>
    </source>
</evidence>
<evidence type="ECO:0000313" key="5">
    <source>
        <dbReference type="Proteomes" id="UP000293520"/>
    </source>
</evidence>
<dbReference type="InterPro" id="IPR028098">
    <property type="entry name" value="Glyco_trans_4-like_N"/>
</dbReference>
<reference evidence="4 5" key="1">
    <citation type="submission" date="2019-02" db="EMBL/GenBank/DDBJ databases">
        <title>Paracoccus subflavus sp. nov., isolated from marine sediment of the Pacific Ocean.</title>
        <authorList>
            <person name="Zhang G."/>
        </authorList>
    </citation>
    <scope>NUCLEOTIDE SEQUENCE [LARGE SCALE GENOMIC DNA]</scope>
    <source>
        <strain evidence="4 5">GY0581</strain>
    </source>
</reference>
<sequence length="350" mass="37486">MTRPPLAFAIPGDIATLTGGYIYERRLLEGLRRAGHDMRHLELSANFPDPSTADMAQAVAALAELPADRPVILDGLVFGSIDTAGLARIRAPAVAMIHHPLAQETGLTPARRDHLFRTERDNLGLVRHVLVPSPHTRRILIERYAVPSGTISVVRPGTDRPRLPPRPQHPPLILSVGILHPRKGHDILIAALSRLADLDWRAVIAGNPWDRDHARALARQCRASPVADRITLAGRVSDEVLQDLYARAHVFALATHYEGHGIVFDEALVRGLPIVSCATGAVPDTVPGGAGLLVPPGDPDALAGALRRVIADPDCRHRMAMAAGAAGARLPSWQGMADRASLVLTGLFGG</sequence>
<dbReference type="GO" id="GO:0009103">
    <property type="term" value="P:lipopolysaccharide biosynthetic process"/>
    <property type="evidence" value="ECO:0007669"/>
    <property type="project" value="TreeGrafter"/>
</dbReference>
<evidence type="ECO:0000259" key="3">
    <source>
        <dbReference type="Pfam" id="PF13439"/>
    </source>
</evidence>
<dbReference type="EMBL" id="SISK01000008">
    <property type="protein sequence ID" value="TBN39100.1"/>
    <property type="molecule type" value="Genomic_DNA"/>
</dbReference>
<keyword evidence="1 4" id="KW-0808">Transferase</keyword>
<dbReference type="SUPFAM" id="SSF53756">
    <property type="entry name" value="UDP-Glycosyltransferase/glycogen phosphorylase"/>
    <property type="match status" value="1"/>
</dbReference>
<accession>A0A4Q9G1L5</accession>
<dbReference type="CDD" id="cd03801">
    <property type="entry name" value="GT4_PimA-like"/>
    <property type="match status" value="1"/>
</dbReference>
<dbReference type="InterPro" id="IPR001296">
    <property type="entry name" value="Glyco_trans_1"/>
</dbReference>
<dbReference type="RefSeq" id="WP_130991523.1">
    <property type="nucleotide sequence ID" value="NZ_SISK01000008.1"/>
</dbReference>